<evidence type="ECO:0000256" key="2">
    <source>
        <dbReference type="ARBA" id="ARBA00022679"/>
    </source>
</evidence>
<evidence type="ECO:0000313" key="5">
    <source>
        <dbReference type="Proteomes" id="UP001232536"/>
    </source>
</evidence>
<evidence type="ECO:0000313" key="4">
    <source>
        <dbReference type="EMBL" id="MDO8108562.1"/>
    </source>
</evidence>
<dbReference type="Pfam" id="PF13692">
    <property type="entry name" value="Glyco_trans_1_4"/>
    <property type="match status" value="1"/>
</dbReference>
<evidence type="ECO:0000259" key="3">
    <source>
        <dbReference type="Pfam" id="PF13439"/>
    </source>
</evidence>
<protein>
    <submittedName>
        <fullName evidence="4">Glycosyltransferase</fullName>
        <ecNumber evidence="4">2.4.-.-</ecNumber>
    </submittedName>
</protein>
<dbReference type="Pfam" id="PF13439">
    <property type="entry name" value="Glyco_transf_4"/>
    <property type="match status" value="1"/>
</dbReference>
<gene>
    <name evidence="4" type="ORF">Q6348_15295</name>
</gene>
<dbReference type="SUPFAM" id="SSF53756">
    <property type="entry name" value="UDP-Glycosyltransferase/glycogen phosphorylase"/>
    <property type="match status" value="1"/>
</dbReference>
<dbReference type="RefSeq" id="WP_304602254.1">
    <property type="nucleotide sequence ID" value="NZ_JAUQYO010000001.1"/>
</dbReference>
<keyword evidence="5" id="KW-1185">Reference proteome</keyword>
<keyword evidence="2 4" id="KW-0808">Transferase</keyword>
<dbReference type="PANTHER" id="PTHR12526">
    <property type="entry name" value="GLYCOSYLTRANSFERASE"/>
    <property type="match status" value="1"/>
</dbReference>
<sequence length="366" mass="39236">MKLALVGPTHPFKGGIAQHTTRLAGALRDAGVSTALVSWSRQYPARLYPGQLTVPDGQPEVPPYDRTTRDLAWNRPDSWLRVARRLRAADAVVFVVVTPLQLVAYHVMLSVLGRGTRTVALVHNVLPHEPSPVDRPLVSAFLRRVDAVLVHTTEQAELARELGAADPVTILLPSNIEAHPHRAAPARTSPDDPLEVLFFGLVRPYKGVDVLVRAAAEVPQVRLTVAGEFWSDPAELASLAHELGAGDRVSLRAGYVPTEQLEELFGASHVVALPYRDATGSGNIRLALEQGVPVVVTRVGDLPESVAGGLGLVCEPDDVASLAEALRSVADPEVQAALDRAVAARPSSHAEEWSRYVGALVDLAEP</sequence>
<dbReference type="GO" id="GO:0016757">
    <property type="term" value="F:glycosyltransferase activity"/>
    <property type="evidence" value="ECO:0007669"/>
    <property type="project" value="UniProtKB-KW"/>
</dbReference>
<name>A0ABT9DCE6_9CELL</name>
<accession>A0ABT9DCE6</accession>
<reference evidence="4 5" key="1">
    <citation type="submission" date="2023-07" db="EMBL/GenBank/DDBJ databases">
        <title>Description of novel actinomycetes strains, isolated from tidal flat sediment.</title>
        <authorList>
            <person name="Lu C."/>
        </authorList>
    </citation>
    <scope>NUCLEOTIDE SEQUENCE [LARGE SCALE GENOMIC DNA]</scope>
    <source>
        <strain evidence="4 5">SYSU T00b441</strain>
    </source>
</reference>
<dbReference type="PANTHER" id="PTHR12526:SF510">
    <property type="entry name" value="D-INOSITOL 3-PHOSPHATE GLYCOSYLTRANSFERASE"/>
    <property type="match status" value="1"/>
</dbReference>
<dbReference type="Gene3D" id="3.40.50.2000">
    <property type="entry name" value="Glycogen Phosphorylase B"/>
    <property type="match status" value="2"/>
</dbReference>
<dbReference type="EMBL" id="JAUQYP010000002">
    <property type="protein sequence ID" value="MDO8108562.1"/>
    <property type="molecule type" value="Genomic_DNA"/>
</dbReference>
<dbReference type="Proteomes" id="UP001232536">
    <property type="component" value="Unassembled WGS sequence"/>
</dbReference>
<dbReference type="EC" id="2.4.-.-" evidence="4"/>
<keyword evidence="1 4" id="KW-0328">Glycosyltransferase</keyword>
<proteinExistence type="predicted"/>
<comment type="caution">
    <text evidence="4">The sequence shown here is derived from an EMBL/GenBank/DDBJ whole genome shotgun (WGS) entry which is preliminary data.</text>
</comment>
<evidence type="ECO:0000256" key="1">
    <source>
        <dbReference type="ARBA" id="ARBA00022676"/>
    </source>
</evidence>
<organism evidence="4 5">
    <name type="scientific">Actinotalea lenta</name>
    <dbReference type="NCBI Taxonomy" id="3064654"/>
    <lineage>
        <taxon>Bacteria</taxon>
        <taxon>Bacillati</taxon>
        <taxon>Actinomycetota</taxon>
        <taxon>Actinomycetes</taxon>
        <taxon>Micrococcales</taxon>
        <taxon>Cellulomonadaceae</taxon>
        <taxon>Actinotalea</taxon>
    </lineage>
</organism>
<dbReference type="InterPro" id="IPR028098">
    <property type="entry name" value="Glyco_trans_4-like_N"/>
</dbReference>
<feature type="domain" description="Glycosyltransferase subfamily 4-like N-terminal" evidence="3">
    <location>
        <begin position="14"/>
        <end position="170"/>
    </location>
</feature>